<evidence type="ECO:0000256" key="1">
    <source>
        <dbReference type="ARBA" id="ARBA00022741"/>
    </source>
</evidence>
<sequence length="76" mass="8768">MFSIFYLGDSNVGKTSLLYQYTDGIFNPRFTSTVGVDFRQKRLIRESKEADGMLGQKQRLHLQLWDTAGQESLHLL</sequence>
<protein>
    <submittedName>
        <fullName evidence="3">Uncharacterized protein</fullName>
    </submittedName>
</protein>
<keyword evidence="4" id="KW-1185">Reference proteome</keyword>
<dbReference type="EMBL" id="CAAALY010045016">
    <property type="protein sequence ID" value="VEL20154.1"/>
    <property type="molecule type" value="Genomic_DNA"/>
</dbReference>
<organism evidence="3 4">
    <name type="scientific">Protopolystoma xenopodis</name>
    <dbReference type="NCBI Taxonomy" id="117903"/>
    <lineage>
        <taxon>Eukaryota</taxon>
        <taxon>Metazoa</taxon>
        <taxon>Spiralia</taxon>
        <taxon>Lophotrochozoa</taxon>
        <taxon>Platyhelminthes</taxon>
        <taxon>Monogenea</taxon>
        <taxon>Polyopisthocotylea</taxon>
        <taxon>Polystomatidea</taxon>
        <taxon>Polystomatidae</taxon>
        <taxon>Protopolystoma</taxon>
    </lineage>
</organism>
<reference evidence="3" key="1">
    <citation type="submission" date="2018-11" db="EMBL/GenBank/DDBJ databases">
        <authorList>
            <consortium name="Pathogen Informatics"/>
        </authorList>
    </citation>
    <scope>NUCLEOTIDE SEQUENCE</scope>
</reference>
<dbReference type="PANTHER" id="PTHR47977">
    <property type="entry name" value="RAS-RELATED PROTEIN RAB"/>
    <property type="match status" value="1"/>
</dbReference>
<dbReference type="Pfam" id="PF08477">
    <property type="entry name" value="Roc"/>
    <property type="match status" value="1"/>
</dbReference>
<dbReference type="Gene3D" id="3.40.50.300">
    <property type="entry name" value="P-loop containing nucleotide triphosphate hydrolases"/>
    <property type="match status" value="1"/>
</dbReference>
<dbReference type="PROSITE" id="PS51419">
    <property type="entry name" value="RAB"/>
    <property type="match status" value="1"/>
</dbReference>
<dbReference type="Proteomes" id="UP000784294">
    <property type="component" value="Unassembled WGS sequence"/>
</dbReference>
<evidence type="ECO:0000256" key="2">
    <source>
        <dbReference type="ARBA" id="ARBA00023134"/>
    </source>
</evidence>
<keyword evidence="1" id="KW-0547">Nucleotide-binding</keyword>
<gene>
    <name evidence="3" type="ORF">PXEA_LOCUS13594</name>
</gene>
<dbReference type="OrthoDB" id="9989112at2759"/>
<evidence type="ECO:0000313" key="3">
    <source>
        <dbReference type="EMBL" id="VEL20154.1"/>
    </source>
</evidence>
<proteinExistence type="predicted"/>
<keyword evidence="2" id="KW-0342">GTP-binding</keyword>
<dbReference type="AlphaFoldDB" id="A0A3S5AH58"/>
<dbReference type="InterPro" id="IPR027417">
    <property type="entry name" value="P-loop_NTPase"/>
</dbReference>
<evidence type="ECO:0000313" key="4">
    <source>
        <dbReference type="Proteomes" id="UP000784294"/>
    </source>
</evidence>
<comment type="caution">
    <text evidence="3">The sequence shown here is derived from an EMBL/GenBank/DDBJ whole genome shotgun (WGS) entry which is preliminary data.</text>
</comment>
<dbReference type="SUPFAM" id="SSF52540">
    <property type="entry name" value="P-loop containing nucleoside triphosphate hydrolases"/>
    <property type="match status" value="1"/>
</dbReference>
<dbReference type="InterPro" id="IPR050227">
    <property type="entry name" value="Rab"/>
</dbReference>
<dbReference type="GO" id="GO:0005525">
    <property type="term" value="F:GTP binding"/>
    <property type="evidence" value="ECO:0007669"/>
    <property type="project" value="UniProtKB-KW"/>
</dbReference>
<name>A0A3S5AH58_9PLAT</name>
<dbReference type="SMART" id="SM00175">
    <property type="entry name" value="RAB"/>
    <property type="match status" value="1"/>
</dbReference>
<accession>A0A3S5AH58</accession>
<dbReference type="PRINTS" id="PR00449">
    <property type="entry name" value="RASTRNSFRMNG"/>
</dbReference>